<name>A0AAD0LTU6_PSEAV</name>
<feature type="region of interest" description="Disordered" evidence="1">
    <location>
        <begin position="72"/>
        <end position="102"/>
    </location>
</feature>
<proteinExistence type="predicted"/>
<evidence type="ECO:0000313" key="3">
    <source>
        <dbReference type="Proteomes" id="UP000006426"/>
    </source>
</evidence>
<dbReference type="EMBL" id="CP031225">
    <property type="protein sequence ID" value="AXH54247.1"/>
    <property type="molecule type" value="Genomic_DNA"/>
</dbReference>
<evidence type="ECO:0000256" key="1">
    <source>
        <dbReference type="SAM" id="MobiDB-lite"/>
    </source>
</evidence>
<accession>A0AAD0LTU6</accession>
<evidence type="ECO:0000313" key="2">
    <source>
        <dbReference type="EMBL" id="AXH54247.1"/>
    </source>
</evidence>
<reference evidence="2 3" key="1">
    <citation type="journal article" date="2011" name="PLoS Pathog.">
        <title>Dynamic evolution of pathogenicity revealed by sequencing and comparative genomics of 19 Pseudomonas syringae isolates.</title>
        <authorList>
            <person name="Baltrus D.A."/>
            <person name="Nishimura M.T."/>
            <person name="Romanchuk A."/>
            <person name="Chang J.H."/>
            <person name="Mukhtar M.S."/>
            <person name="Cherkis K."/>
            <person name="Roach J."/>
            <person name="Grant S.R."/>
            <person name="Jones C.D."/>
            <person name="Dangl J.L."/>
        </authorList>
    </citation>
    <scope>NUCLEOTIDE SEQUENCE [LARGE SCALE GENOMIC DNA]</scope>
    <source>
        <strain evidence="2 3">M301315</strain>
    </source>
</reference>
<dbReference type="Proteomes" id="UP000006426">
    <property type="component" value="Chromosome"/>
</dbReference>
<sequence length="102" mass="11311">MHHEAVSRLVEGGLSDQEVSAISGYRSMQITSSKTLLPPNRKFRSALADRAIVVMTRWSAGTQIARHGLRGQLSRTGQRRNCPPNMRAEGHPLARSVPVPRR</sequence>
<organism evidence="2 3">
    <name type="scientific">Pseudomonas amygdali pv. lachrymans str. M301315</name>
    <dbReference type="NCBI Taxonomy" id="629260"/>
    <lineage>
        <taxon>Bacteria</taxon>
        <taxon>Pseudomonadati</taxon>
        <taxon>Pseudomonadota</taxon>
        <taxon>Gammaproteobacteria</taxon>
        <taxon>Pseudomonadales</taxon>
        <taxon>Pseudomonadaceae</taxon>
        <taxon>Pseudomonas</taxon>
        <taxon>Pseudomonas amygdali</taxon>
    </lineage>
</organism>
<protein>
    <submittedName>
        <fullName evidence="2">Uncharacterized protein</fullName>
    </submittedName>
</protein>
<gene>
    <name evidence="2" type="ORF">PLA107_002075</name>
</gene>
<dbReference type="AlphaFoldDB" id="A0AAD0LTU6"/>